<dbReference type="PANTHER" id="PTHR10063:SF0">
    <property type="entry name" value="TUBERIN"/>
    <property type="match status" value="1"/>
</dbReference>
<dbReference type="InterPro" id="IPR035974">
    <property type="entry name" value="Rap/Ran-GAP_sf"/>
</dbReference>
<feature type="compositionally biased region" description="Polar residues" evidence="2">
    <location>
        <begin position="1471"/>
        <end position="1486"/>
    </location>
</feature>
<dbReference type="Pfam" id="PF02145">
    <property type="entry name" value="Rap_GAP"/>
    <property type="match status" value="1"/>
</dbReference>
<evidence type="ECO:0000313" key="5">
    <source>
        <dbReference type="Proteomes" id="UP000794436"/>
    </source>
</evidence>
<dbReference type="InterPro" id="IPR024584">
    <property type="entry name" value="Tuberin_N"/>
</dbReference>
<protein>
    <recommendedName>
        <fullName evidence="3">Rap-GAP domain-containing protein</fullName>
    </recommendedName>
</protein>
<proteinExistence type="predicted"/>
<evidence type="ECO:0000256" key="2">
    <source>
        <dbReference type="SAM" id="MobiDB-lite"/>
    </source>
</evidence>
<dbReference type="GO" id="GO:0005096">
    <property type="term" value="F:GTPase activator activity"/>
    <property type="evidence" value="ECO:0007669"/>
    <property type="project" value="UniProtKB-KW"/>
</dbReference>
<sequence length="1774" mass="198277">MSSDHETHASTDDEYVATPPGRAEEASATRTTWLMRSILSTGHAPPPSTGEGGRRGVAVAMGELIVHLQRLVQRQRYRYDERTFARDVEKIVSQFRPSQADTHGDEGGDRHSGSSDFSEQAVSVDKSVSFEHPSEAHLHALLDCMGQLFSHRYAEVRAMSFDVINLSLHHFGHQLSSEYRRRVFGVLQQHAEGDFEERQRTLRTLIHDGRDLEPFPVELGWLLLQWLEDSDHQRDLLGIIQNIFRRSPLALDFENVIAITSIVCGRCDLAWTRGEIETCKRFLSFFHVIATHKLEHALSTSVCLRTLCCMVNADGQGTWSVMKHLLGGEAGFQVLRGLVLLLENPCQNNQWVLRGAVFFVGMSCWGSQRVAKLDQVKWAPILLALESCLRCENGVVIFEVILTLQRLIKKFGGGKTDDKLARGSSTTKRIVVEWDIILRIFRALRPWLSINEDSSGDESVEPSAPVRDSMGGPHTDDQQDEDDEGRSSRNVHRVVMPVYHTRIPRELIDTLLMVEDHVHEGSFVGELEDFYEVIEDYLPYLPERSIQLLLRHRAEAAHPAYHIEWLYKLEQVMQVFYADLAMPLAVREEALELLHVNLWTSRNICEDRVIEEVLIPIMAEVYDDPHAGIRLRGLDLIIQVARHLESVRFDTLLDILENAVMISEFEDSQRCAVAGIVSLFSTYFNHLPQSRALRMYGLIADIVESHRDREVRQLALGCLLHVCEASVDFRLQWKDNQVRTSRFLYCSHRHVRHQQTAAAVPVSKALRALLTLISTETDSKLFRMAVEGLRRMLKNRIVLSDVDVSDFALKLMSCVDYRAFGRAAVIDEISNVLDELDQGVDQLDLNDTSGRPRRKTDTDVAELLTRSRSRRNSTSGPLFPKPTIREVAASLSKTRFTTMGLHLLELFLCYEKELSDEVHHQLMICLVGALDNLMVVSKSDIERRDRANSSEAGSPARPGRLRSLSHGKSVVFTRCDNTQQTSAESSEPESSGALSHVPFASRMLSRFQSGRQSSSIFNVLSSTPLRGSPSPRLDSMTNECTPQFDECQRLLFDAEFELLRAACGGLSLLVLVASHIFTSHLSVLLSSACRCYKTADGEFRSDAYAVILELMGNFVCSGANLQAVLSIKILDVVLVAFELSVPKATSYLAFRILCEMVLRSSATDRTQLAGAALPVLRKLANGNVLVETAIDFLVCYALSKATPVAPALRYATAESRPPVSTDVVSSKSWIYGQTILTIEILKAKPAQLVLRRANATTRLHLAVGSTSSSVPMLSMRTQSNSRNNNTLATENGDQSQRRAKIPTLDLNLAGEMRSSESLIPSSRQERSRPAKSLKPARIVPSGVPSVLTPRESKLDRSRKQVSFAVGAPHDSPVPPLPAYDGIGGSPAYFYDSYDGRPREERKDMAADQRSTRDMEYCEIEELSLDDTAKDVAEDESTGQDVINYQSSEVLSAVGTPQTEDSDITPSPPSEHGSSPMSAHDSSSQVTRELQLSKFDPAFLMMQLFDISLESRPQPLSDGTSVTLGLTVFDRIPEFETHKIGLLYVRNGKQKQEADILGNYGGSLRYLKFLRELGTFTRLKGLDGYAGGLDTANDSDGKYAVLYRSPCLQIIFHVATMMVSNEDLDQPQQDEPVWGVPTFMKKKRHVGNDFVHIIFKECDEEYDVQTLSGQFNDVHIIVQPINDREYRTQVRSKTGIPPFGPLSGTQIIPAAILADALRLTCLNANLACQSFHQDLIGFTMNCEERLKQIKQLGARYTTTDEWMTESRGSASSSTP</sequence>
<gene>
    <name evidence="4" type="ORF">Poli38472_006163</name>
</gene>
<feature type="domain" description="Rap-GAP" evidence="3">
    <location>
        <begin position="1525"/>
        <end position="1748"/>
    </location>
</feature>
<feature type="region of interest" description="Disordered" evidence="2">
    <location>
        <begin position="1"/>
        <end position="29"/>
    </location>
</feature>
<keyword evidence="1" id="KW-0343">GTPase activation</keyword>
<dbReference type="PANTHER" id="PTHR10063">
    <property type="entry name" value="TUBERIN"/>
    <property type="match status" value="1"/>
</dbReference>
<dbReference type="GO" id="GO:0005634">
    <property type="term" value="C:nucleus"/>
    <property type="evidence" value="ECO:0007669"/>
    <property type="project" value="InterPro"/>
</dbReference>
<dbReference type="InterPro" id="IPR027107">
    <property type="entry name" value="Tuberin/Ral-act_asu"/>
</dbReference>
<name>A0A8K1CSE2_PYTOL</name>
<keyword evidence="5" id="KW-1185">Reference proteome</keyword>
<feature type="compositionally biased region" description="Basic and acidic residues" evidence="2">
    <location>
        <begin position="102"/>
        <end position="113"/>
    </location>
</feature>
<organism evidence="4 5">
    <name type="scientific">Pythium oligandrum</name>
    <name type="common">Mycoparasitic fungus</name>
    <dbReference type="NCBI Taxonomy" id="41045"/>
    <lineage>
        <taxon>Eukaryota</taxon>
        <taxon>Sar</taxon>
        <taxon>Stramenopiles</taxon>
        <taxon>Oomycota</taxon>
        <taxon>Peronosporomycetes</taxon>
        <taxon>Pythiales</taxon>
        <taxon>Pythiaceae</taxon>
        <taxon>Pythium</taxon>
    </lineage>
</organism>
<dbReference type="SUPFAM" id="SSF111347">
    <property type="entry name" value="Rap/Ran-GAP"/>
    <property type="match status" value="1"/>
</dbReference>
<evidence type="ECO:0000259" key="3">
    <source>
        <dbReference type="PROSITE" id="PS50085"/>
    </source>
</evidence>
<dbReference type="PROSITE" id="PS50085">
    <property type="entry name" value="RAPGAP"/>
    <property type="match status" value="1"/>
</dbReference>
<reference evidence="4" key="1">
    <citation type="submission" date="2019-03" db="EMBL/GenBank/DDBJ databases">
        <title>Long read genome sequence of the mycoparasitic Pythium oligandrum ATCC 38472 isolated from sugarbeet rhizosphere.</title>
        <authorList>
            <person name="Gaulin E."/>
        </authorList>
    </citation>
    <scope>NUCLEOTIDE SEQUENCE</scope>
    <source>
        <strain evidence="4">ATCC 38472_TT</strain>
    </source>
</reference>
<dbReference type="SUPFAM" id="SSF48371">
    <property type="entry name" value="ARM repeat"/>
    <property type="match status" value="2"/>
</dbReference>
<dbReference type="InterPro" id="IPR016024">
    <property type="entry name" value="ARM-type_fold"/>
</dbReference>
<feature type="region of interest" description="Disordered" evidence="2">
    <location>
        <begin position="1311"/>
        <end position="1335"/>
    </location>
</feature>
<dbReference type="Proteomes" id="UP000794436">
    <property type="component" value="Unassembled WGS sequence"/>
</dbReference>
<feature type="region of interest" description="Disordered" evidence="2">
    <location>
        <begin position="1270"/>
        <end position="1299"/>
    </location>
</feature>
<evidence type="ECO:0000256" key="1">
    <source>
        <dbReference type="ARBA" id="ARBA00022468"/>
    </source>
</evidence>
<dbReference type="Pfam" id="PF11864">
    <property type="entry name" value="DUF3384"/>
    <property type="match status" value="1"/>
</dbReference>
<evidence type="ECO:0000313" key="4">
    <source>
        <dbReference type="EMBL" id="TMW68695.1"/>
    </source>
</evidence>
<feature type="region of interest" description="Disordered" evidence="2">
    <location>
        <begin position="1425"/>
        <end position="1444"/>
    </location>
</feature>
<feature type="region of interest" description="Disordered" evidence="2">
    <location>
        <begin position="95"/>
        <end position="118"/>
    </location>
</feature>
<feature type="compositionally biased region" description="Polar residues" evidence="2">
    <location>
        <begin position="1270"/>
        <end position="1294"/>
    </location>
</feature>
<dbReference type="GO" id="GO:0005737">
    <property type="term" value="C:cytoplasm"/>
    <property type="evidence" value="ECO:0007669"/>
    <property type="project" value="TreeGrafter"/>
</dbReference>
<dbReference type="GO" id="GO:0051056">
    <property type="term" value="P:regulation of small GTPase mediated signal transduction"/>
    <property type="evidence" value="ECO:0007669"/>
    <property type="project" value="InterPro"/>
</dbReference>
<feature type="compositionally biased region" description="Basic and acidic residues" evidence="2">
    <location>
        <begin position="1393"/>
        <end position="1413"/>
    </location>
</feature>
<feature type="region of interest" description="Disordered" evidence="2">
    <location>
        <begin position="1452"/>
        <end position="1486"/>
    </location>
</feature>
<feature type="region of interest" description="Disordered" evidence="2">
    <location>
        <begin position="453"/>
        <end position="488"/>
    </location>
</feature>
<feature type="region of interest" description="Disordered" evidence="2">
    <location>
        <begin position="941"/>
        <end position="962"/>
    </location>
</feature>
<feature type="compositionally biased region" description="Basic and acidic residues" evidence="2">
    <location>
        <begin position="1"/>
        <end position="11"/>
    </location>
</feature>
<dbReference type="Gene3D" id="3.40.50.11210">
    <property type="entry name" value="Rap/Ran-GAP"/>
    <property type="match status" value="1"/>
</dbReference>
<dbReference type="FunFam" id="3.40.50.11210:FF:000001">
    <property type="entry name" value="Ral GTPase-activating protein subunit alpha-1 isoform 1"/>
    <property type="match status" value="1"/>
</dbReference>
<dbReference type="EMBL" id="SPLM01000002">
    <property type="protein sequence ID" value="TMW68695.1"/>
    <property type="molecule type" value="Genomic_DNA"/>
</dbReference>
<dbReference type="OrthoDB" id="19311at2759"/>
<accession>A0A8K1CSE2</accession>
<comment type="caution">
    <text evidence="4">The sequence shown here is derived from an EMBL/GenBank/DDBJ whole genome shotgun (WGS) entry which is preliminary data.</text>
</comment>
<dbReference type="InterPro" id="IPR000331">
    <property type="entry name" value="Rap/Ran_GAP_dom"/>
</dbReference>
<feature type="region of interest" description="Disordered" evidence="2">
    <location>
        <begin position="1390"/>
        <end position="1413"/>
    </location>
</feature>